<dbReference type="GO" id="GO:0008270">
    <property type="term" value="F:zinc ion binding"/>
    <property type="evidence" value="ECO:0007669"/>
    <property type="project" value="UniProtKB-KW"/>
</dbReference>
<dbReference type="GO" id="GO:0061630">
    <property type="term" value="F:ubiquitin protein ligase activity"/>
    <property type="evidence" value="ECO:0007669"/>
    <property type="project" value="TreeGrafter"/>
</dbReference>
<organism evidence="3 4">
    <name type="scientific">Pinctada imbricata</name>
    <name type="common">Atlantic pearl-oyster</name>
    <name type="synonym">Pinctada martensii</name>
    <dbReference type="NCBI Taxonomy" id="66713"/>
    <lineage>
        <taxon>Eukaryota</taxon>
        <taxon>Metazoa</taxon>
        <taxon>Spiralia</taxon>
        <taxon>Lophotrochozoa</taxon>
        <taxon>Mollusca</taxon>
        <taxon>Bivalvia</taxon>
        <taxon>Autobranchia</taxon>
        <taxon>Pteriomorphia</taxon>
        <taxon>Pterioida</taxon>
        <taxon>Pterioidea</taxon>
        <taxon>Pteriidae</taxon>
        <taxon>Pinctada</taxon>
    </lineage>
</organism>
<dbReference type="PROSITE" id="PS50119">
    <property type="entry name" value="ZF_BBOX"/>
    <property type="match status" value="1"/>
</dbReference>
<dbReference type="Proteomes" id="UP001186944">
    <property type="component" value="Unassembled WGS sequence"/>
</dbReference>
<evidence type="ECO:0000256" key="1">
    <source>
        <dbReference type="PROSITE-ProRule" id="PRU00024"/>
    </source>
</evidence>
<dbReference type="Gene3D" id="3.30.160.60">
    <property type="entry name" value="Classic Zinc Finger"/>
    <property type="match status" value="1"/>
</dbReference>
<keyword evidence="1" id="KW-0479">Metal-binding</keyword>
<accession>A0AA88XD85</accession>
<comment type="caution">
    <text evidence="3">The sequence shown here is derived from an EMBL/GenBank/DDBJ whole genome shotgun (WGS) entry which is preliminary data.</text>
</comment>
<dbReference type="InterPro" id="IPR000315">
    <property type="entry name" value="Znf_B-box"/>
</dbReference>
<dbReference type="Gene3D" id="2.120.10.30">
    <property type="entry name" value="TolB, C-terminal domain"/>
    <property type="match status" value="1"/>
</dbReference>
<protein>
    <recommendedName>
        <fullName evidence="2">B box-type domain-containing protein</fullName>
    </recommendedName>
</protein>
<dbReference type="InterPro" id="IPR047153">
    <property type="entry name" value="TRIM45/56/19-like"/>
</dbReference>
<keyword evidence="4" id="KW-1185">Reference proteome</keyword>
<dbReference type="AlphaFoldDB" id="A0AA88XD85"/>
<feature type="domain" description="B box-type" evidence="2">
    <location>
        <begin position="13"/>
        <end position="58"/>
    </location>
</feature>
<evidence type="ECO:0000313" key="3">
    <source>
        <dbReference type="EMBL" id="KAK3083124.1"/>
    </source>
</evidence>
<evidence type="ECO:0000313" key="4">
    <source>
        <dbReference type="Proteomes" id="UP001186944"/>
    </source>
</evidence>
<dbReference type="SUPFAM" id="SSF63825">
    <property type="entry name" value="YWTD domain"/>
    <property type="match status" value="1"/>
</dbReference>
<dbReference type="SUPFAM" id="SSF57845">
    <property type="entry name" value="B-box zinc-binding domain"/>
    <property type="match status" value="1"/>
</dbReference>
<proteinExistence type="predicted"/>
<dbReference type="CDD" id="cd19757">
    <property type="entry name" value="Bbox1"/>
    <property type="match status" value="1"/>
</dbReference>
<dbReference type="PANTHER" id="PTHR25462">
    <property type="entry name" value="BONUS, ISOFORM C-RELATED"/>
    <property type="match status" value="1"/>
</dbReference>
<dbReference type="Pfam" id="PF00643">
    <property type="entry name" value="zf-B_box"/>
    <property type="match status" value="2"/>
</dbReference>
<name>A0AA88XD85_PINIB</name>
<dbReference type="SMART" id="SM00336">
    <property type="entry name" value="BBOX"/>
    <property type="match status" value="2"/>
</dbReference>
<dbReference type="InterPro" id="IPR011042">
    <property type="entry name" value="6-blade_b-propeller_TolB-like"/>
</dbReference>
<sequence>MATVGVNNNHRPRVYVKCEGCKKEAEFYCNTCGSKYCQTCKVGHLRSRISKDHKIIPFSEKIGEMAINYRARLAGCLVHPGTPFERCCKQCLVPVCAECIMGEHATHPIAKISSVYETQRDLLVAEADEIKERIIPNIEYFLGTVTGGAARLRAEVQKIRLELRNFADKLKDAVTKVLDENLQFIDEMADDDFGKLKDREGMLFEILKQLKKIVGTYDEIVESGDAVSLLMYMKNDKPDFDNIRRIPEIKIPAIPEYRQGNVDVHSLQHQFGKIGKPNTFDSLASKGGGMRQLVKPKVLMDLPVVDFDFDSLASGQLLGLRTLGSEATCIRHHGSNLKLTDTKGRVLETYRTGLKKHPNDMLMESDTQLLFADGENNAVKLITKGKMPTTLIKTGDWTPEGLCKFGEDLLVSLNNSASRTSKVTKFNRICKPLQDIQFDNQGKPLYKKATFMAVNSKNRDICTIDMAAARVVVVDHYGKWRFDYVGANDSSYPFRPRDICSDSIGLILIADEGSYAIHVINDRGQFLRHLLTKQSGLRHPFTLSIDQKERLWIGEHTTKKVKVVTYLQ</sequence>
<evidence type="ECO:0000259" key="2">
    <source>
        <dbReference type="PROSITE" id="PS50119"/>
    </source>
</evidence>
<dbReference type="PANTHER" id="PTHR25462:SF296">
    <property type="entry name" value="MEIOTIC P26, ISOFORM F"/>
    <property type="match status" value="1"/>
</dbReference>
<keyword evidence="1" id="KW-0863">Zinc-finger</keyword>
<dbReference type="EMBL" id="VSWD01000014">
    <property type="protein sequence ID" value="KAK3083124.1"/>
    <property type="molecule type" value="Genomic_DNA"/>
</dbReference>
<reference evidence="3" key="1">
    <citation type="submission" date="2019-08" db="EMBL/GenBank/DDBJ databases">
        <title>The improved chromosome-level genome for the pearl oyster Pinctada fucata martensii using PacBio sequencing and Hi-C.</title>
        <authorList>
            <person name="Zheng Z."/>
        </authorList>
    </citation>
    <scope>NUCLEOTIDE SEQUENCE</scope>
    <source>
        <strain evidence="3">ZZ-2019</strain>
        <tissue evidence="3">Adductor muscle</tissue>
    </source>
</reference>
<gene>
    <name evidence="3" type="ORF">FSP39_014640</name>
</gene>
<keyword evidence="1" id="KW-0862">Zinc</keyword>